<evidence type="ECO:0000256" key="1">
    <source>
        <dbReference type="ARBA" id="ARBA00001933"/>
    </source>
</evidence>
<comment type="catalytic activity">
    <reaction evidence="8">
        <text>(sulfur carrier)-H + L-cysteine = (sulfur carrier)-SH + L-alanine</text>
        <dbReference type="Rhea" id="RHEA:43892"/>
        <dbReference type="Rhea" id="RHEA-COMP:14737"/>
        <dbReference type="Rhea" id="RHEA-COMP:14739"/>
        <dbReference type="ChEBI" id="CHEBI:29917"/>
        <dbReference type="ChEBI" id="CHEBI:35235"/>
        <dbReference type="ChEBI" id="CHEBI:57972"/>
        <dbReference type="ChEBI" id="CHEBI:64428"/>
        <dbReference type="EC" id="2.8.1.7"/>
    </reaction>
</comment>
<dbReference type="SUPFAM" id="SSF53383">
    <property type="entry name" value="PLP-dependent transferases"/>
    <property type="match status" value="1"/>
</dbReference>
<gene>
    <name evidence="10" type="ORF">GCM10022378_04170</name>
</gene>
<evidence type="ECO:0000313" key="10">
    <source>
        <dbReference type="EMBL" id="GAA3717151.1"/>
    </source>
</evidence>
<comment type="caution">
    <text evidence="10">The sequence shown here is derived from an EMBL/GenBank/DDBJ whole genome shotgun (WGS) entry which is preliminary data.</text>
</comment>
<evidence type="ECO:0000313" key="11">
    <source>
        <dbReference type="Proteomes" id="UP001500920"/>
    </source>
</evidence>
<keyword evidence="3" id="KW-0808">Transferase</keyword>
<protein>
    <submittedName>
        <fullName evidence="10">Cysteine desulfurase family protein</fullName>
    </submittedName>
</protein>
<keyword evidence="5" id="KW-0663">Pyridoxal phosphate</keyword>
<comment type="similarity">
    <text evidence="2">Belongs to the class-V pyridoxal-phosphate-dependent aminotransferase family. NifS/IscS subfamily.</text>
</comment>
<dbReference type="InterPro" id="IPR000192">
    <property type="entry name" value="Aminotrans_V_dom"/>
</dbReference>
<proteinExistence type="inferred from homology"/>
<keyword evidence="11" id="KW-1185">Reference proteome</keyword>
<dbReference type="Proteomes" id="UP001500920">
    <property type="component" value="Unassembled WGS sequence"/>
</dbReference>
<sequence>MEVYADYAATTPMDGAVRKALLEDDGFGNPSSIHRAGKDARAKIEKARRGIAQLLNASSSEVFFTSGATEGNNMAIRGVANQYVRPHIITTEIEHASVLNTLRSLDADVTYLQANADGAIDVDELKNSLRDETVLVSIMLVNNETGVMQPIYEIQEALSEHTALLHIDAVQAYGHMRVDVKELGADLLTLSAHKMYGPKGIGLLYKHKDVKLIPLITGGGQEKELRGGTENTMWIEGLSLAMHQASDAITRRSIREMQIKEQFLNLLTQSDIPFEVNGDVNKSASHIINIHFPFAEAEFMLTALDMAGIHASAGSACQAGTLNPSHVLTSMYGESDRNRQSIRFSFSYMMTDEEVEAIVTALEDIYGRLMR</sequence>
<comment type="cofactor">
    <cofactor evidence="1">
        <name>pyridoxal 5'-phosphate</name>
        <dbReference type="ChEBI" id="CHEBI:597326"/>
    </cofactor>
</comment>
<dbReference type="Gene3D" id="3.40.640.10">
    <property type="entry name" value="Type I PLP-dependent aspartate aminotransferase-like (Major domain)"/>
    <property type="match status" value="1"/>
</dbReference>
<keyword evidence="4" id="KW-0479">Metal-binding</keyword>
<name>A0ABP7EDY5_9STAP</name>
<feature type="domain" description="Aminotransferase class V" evidence="9">
    <location>
        <begin position="3"/>
        <end position="357"/>
    </location>
</feature>
<dbReference type="EMBL" id="BAABCK010000012">
    <property type="protein sequence ID" value="GAA3717151.1"/>
    <property type="molecule type" value="Genomic_DNA"/>
</dbReference>
<accession>A0ABP7EDY5</accession>
<evidence type="ECO:0000256" key="4">
    <source>
        <dbReference type="ARBA" id="ARBA00022723"/>
    </source>
</evidence>
<evidence type="ECO:0000259" key="9">
    <source>
        <dbReference type="Pfam" id="PF00266"/>
    </source>
</evidence>
<evidence type="ECO:0000256" key="2">
    <source>
        <dbReference type="ARBA" id="ARBA00006490"/>
    </source>
</evidence>
<dbReference type="InterPro" id="IPR016454">
    <property type="entry name" value="Cysteine_dSase"/>
</dbReference>
<dbReference type="Gene3D" id="1.10.260.50">
    <property type="match status" value="1"/>
</dbReference>
<dbReference type="InterPro" id="IPR015421">
    <property type="entry name" value="PyrdxlP-dep_Trfase_major"/>
</dbReference>
<dbReference type="PANTHER" id="PTHR11601:SF34">
    <property type="entry name" value="CYSTEINE DESULFURASE"/>
    <property type="match status" value="1"/>
</dbReference>
<dbReference type="InterPro" id="IPR015424">
    <property type="entry name" value="PyrdxlP-dep_Trfase"/>
</dbReference>
<evidence type="ECO:0000256" key="5">
    <source>
        <dbReference type="ARBA" id="ARBA00022898"/>
    </source>
</evidence>
<evidence type="ECO:0000256" key="3">
    <source>
        <dbReference type="ARBA" id="ARBA00022679"/>
    </source>
</evidence>
<reference evidence="11" key="1">
    <citation type="journal article" date="2019" name="Int. J. Syst. Evol. Microbiol.">
        <title>The Global Catalogue of Microorganisms (GCM) 10K type strain sequencing project: providing services to taxonomists for standard genome sequencing and annotation.</title>
        <authorList>
            <consortium name="The Broad Institute Genomics Platform"/>
            <consortium name="The Broad Institute Genome Sequencing Center for Infectious Disease"/>
            <person name="Wu L."/>
            <person name="Ma J."/>
        </authorList>
    </citation>
    <scope>NUCLEOTIDE SEQUENCE [LARGE SCALE GENOMIC DNA]</scope>
    <source>
        <strain evidence="11">JCM 16981</strain>
    </source>
</reference>
<evidence type="ECO:0000256" key="7">
    <source>
        <dbReference type="ARBA" id="ARBA00023014"/>
    </source>
</evidence>
<keyword evidence="6" id="KW-0408">Iron</keyword>
<evidence type="ECO:0000256" key="8">
    <source>
        <dbReference type="ARBA" id="ARBA00050776"/>
    </source>
</evidence>
<dbReference type="InterPro" id="IPR015422">
    <property type="entry name" value="PyrdxlP-dep_Trfase_small"/>
</dbReference>
<dbReference type="PANTHER" id="PTHR11601">
    <property type="entry name" value="CYSTEINE DESULFURYLASE FAMILY MEMBER"/>
    <property type="match status" value="1"/>
</dbReference>
<dbReference type="RefSeq" id="WP_344700965.1">
    <property type="nucleotide sequence ID" value="NZ_BAABCK010000012.1"/>
</dbReference>
<dbReference type="PIRSF" id="PIRSF005572">
    <property type="entry name" value="NifS"/>
    <property type="match status" value="1"/>
</dbReference>
<evidence type="ECO:0000256" key="6">
    <source>
        <dbReference type="ARBA" id="ARBA00023004"/>
    </source>
</evidence>
<organism evidence="10 11">
    <name type="scientific">Salinicoccus jeotgali</name>
    <dbReference type="NCBI Taxonomy" id="381634"/>
    <lineage>
        <taxon>Bacteria</taxon>
        <taxon>Bacillati</taxon>
        <taxon>Bacillota</taxon>
        <taxon>Bacilli</taxon>
        <taxon>Bacillales</taxon>
        <taxon>Staphylococcaceae</taxon>
        <taxon>Salinicoccus</taxon>
    </lineage>
</organism>
<keyword evidence="7" id="KW-0411">Iron-sulfur</keyword>
<dbReference type="Pfam" id="PF00266">
    <property type="entry name" value="Aminotran_5"/>
    <property type="match status" value="1"/>
</dbReference>
<dbReference type="Gene3D" id="3.90.1150.10">
    <property type="entry name" value="Aspartate Aminotransferase, domain 1"/>
    <property type="match status" value="1"/>
</dbReference>